<feature type="compositionally biased region" description="Basic residues" evidence="1">
    <location>
        <begin position="1"/>
        <end position="20"/>
    </location>
</feature>
<dbReference type="EMBL" id="PQXN01000035">
    <property type="protein sequence ID" value="TGO60444.1"/>
    <property type="molecule type" value="Genomic_DNA"/>
</dbReference>
<feature type="compositionally biased region" description="Low complexity" evidence="1">
    <location>
        <begin position="38"/>
        <end position="49"/>
    </location>
</feature>
<reference evidence="2 3" key="1">
    <citation type="submission" date="2017-12" db="EMBL/GenBank/DDBJ databases">
        <title>Comparative genomics of Botrytis spp.</title>
        <authorList>
            <person name="Valero-Jimenez C.A."/>
            <person name="Tapia P."/>
            <person name="Veloso J."/>
            <person name="Silva-Moreno E."/>
            <person name="Staats M."/>
            <person name="Valdes J.H."/>
            <person name="Van Kan J.A.L."/>
        </authorList>
    </citation>
    <scope>NUCLEOTIDE SEQUENCE [LARGE SCALE GENOMIC DNA]</scope>
    <source>
        <strain evidence="2 3">MUCL11595</strain>
    </source>
</reference>
<feature type="region of interest" description="Disordered" evidence="1">
    <location>
        <begin position="1"/>
        <end position="64"/>
    </location>
</feature>
<gene>
    <name evidence="2" type="ORF">BCON_0035g00200</name>
</gene>
<evidence type="ECO:0000313" key="3">
    <source>
        <dbReference type="Proteomes" id="UP000297527"/>
    </source>
</evidence>
<feature type="compositionally biased region" description="Polar residues" evidence="1">
    <location>
        <begin position="25"/>
        <end position="37"/>
    </location>
</feature>
<protein>
    <submittedName>
        <fullName evidence="2">Uncharacterized protein</fullName>
    </submittedName>
</protein>
<keyword evidence="3" id="KW-1185">Reference proteome</keyword>
<dbReference type="AlphaFoldDB" id="A0A4Z1IIU6"/>
<accession>A0A4Z1IIU6</accession>
<sequence length="64" mass="7164">MRLKPTHSLTVHHHEPHARTAHPPIQSNPSNQSQTHESAASDNSSAMSDEPFPFLTKRVITTIR</sequence>
<evidence type="ECO:0000256" key="1">
    <source>
        <dbReference type="SAM" id="MobiDB-lite"/>
    </source>
</evidence>
<dbReference type="Proteomes" id="UP000297527">
    <property type="component" value="Unassembled WGS sequence"/>
</dbReference>
<proteinExistence type="predicted"/>
<evidence type="ECO:0000313" key="2">
    <source>
        <dbReference type="EMBL" id="TGO60444.1"/>
    </source>
</evidence>
<organism evidence="2 3">
    <name type="scientific">Botryotinia convoluta</name>
    <dbReference type="NCBI Taxonomy" id="54673"/>
    <lineage>
        <taxon>Eukaryota</taxon>
        <taxon>Fungi</taxon>
        <taxon>Dikarya</taxon>
        <taxon>Ascomycota</taxon>
        <taxon>Pezizomycotina</taxon>
        <taxon>Leotiomycetes</taxon>
        <taxon>Helotiales</taxon>
        <taxon>Sclerotiniaceae</taxon>
        <taxon>Botryotinia</taxon>
    </lineage>
</organism>
<name>A0A4Z1IIU6_9HELO</name>
<comment type="caution">
    <text evidence="2">The sequence shown here is derived from an EMBL/GenBank/DDBJ whole genome shotgun (WGS) entry which is preliminary data.</text>
</comment>